<evidence type="ECO:0000313" key="1">
    <source>
        <dbReference type="EMBL" id="RJP20811.1"/>
    </source>
</evidence>
<dbReference type="AlphaFoldDB" id="A0A3A4NYY4"/>
<accession>A0A3A4NYY4</accession>
<comment type="caution">
    <text evidence="1">The sequence shown here is derived from an EMBL/GenBank/DDBJ whole genome shotgun (WGS) entry which is preliminary data.</text>
</comment>
<reference evidence="1 2" key="1">
    <citation type="journal article" date="2017" name="ISME J.">
        <title>Energy and carbon metabolisms in a deep terrestrial subsurface fluid microbial community.</title>
        <authorList>
            <person name="Momper L."/>
            <person name="Jungbluth S.P."/>
            <person name="Lee M.D."/>
            <person name="Amend J.P."/>
        </authorList>
    </citation>
    <scope>NUCLEOTIDE SEQUENCE [LARGE SCALE GENOMIC DNA]</scope>
    <source>
        <strain evidence="1">SURF_5</strain>
    </source>
</reference>
<name>A0A3A4NYY4_ABYX5</name>
<sequence>MIDPEKLVPGKCYFHFAFCHPKLDIPRITTLIYVGKNLFPQEASEDEWYFQDPESYLEHGSFINFKKKIEHERLLLTKDSLVAIYDLKGLIDQLKELKEC</sequence>
<dbReference type="Proteomes" id="UP000265882">
    <property type="component" value="Unassembled WGS sequence"/>
</dbReference>
<proteinExistence type="predicted"/>
<protein>
    <submittedName>
        <fullName evidence="1">Uncharacterized protein</fullName>
    </submittedName>
</protein>
<dbReference type="EMBL" id="QZKU01000073">
    <property type="protein sequence ID" value="RJP20811.1"/>
    <property type="molecule type" value="Genomic_DNA"/>
</dbReference>
<gene>
    <name evidence="1" type="ORF">C4520_10680</name>
</gene>
<organism evidence="1 2">
    <name type="scientific">Abyssobacteria bacterium (strain SURF_5)</name>
    <dbReference type="NCBI Taxonomy" id="2093360"/>
    <lineage>
        <taxon>Bacteria</taxon>
        <taxon>Pseudomonadati</taxon>
        <taxon>Candidatus Hydrogenedentota</taxon>
        <taxon>Candidatus Abyssobacteria</taxon>
    </lineage>
</organism>
<evidence type="ECO:0000313" key="2">
    <source>
        <dbReference type="Proteomes" id="UP000265882"/>
    </source>
</evidence>